<proteinExistence type="predicted"/>
<protein>
    <submittedName>
        <fullName evidence="2">Membrane protein</fullName>
    </submittedName>
</protein>
<reference evidence="3" key="1">
    <citation type="submission" date="2023-07" db="EMBL/GenBank/DDBJ databases">
        <title>Genome sequencing of Purple Non-Sulfur Bacteria from various extreme environments.</title>
        <authorList>
            <person name="Mayer M."/>
        </authorList>
    </citation>
    <scope>NUCLEOTIDE SEQUENCE [LARGE SCALE GENOMIC DNA]</scope>
    <source>
        <strain evidence="3">DSM 17935</strain>
    </source>
</reference>
<feature type="transmembrane region" description="Helical" evidence="1">
    <location>
        <begin position="48"/>
        <end position="69"/>
    </location>
</feature>
<keyword evidence="1" id="KW-1133">Transmembrane helix</keyword>
<organism evidence="2 3">
    <name type="scientific">Rhodobium gokarnense</name>
    <dbReference type="NCBI Taxonomy" id="364296"/>
    <lineage>
        <taxon>Bacteria</taxon>
        <taxon>Pseudomonadati</taxon>
        <taxon>Pseudomonadota</taxon>
        <taxon>Alphaproteobacteria</taxon>
        <taxon>Hyphomicrobiales</taxon>
        <taxon>Rhodobiaceae</taxon>
        <taxon>Rhodobium</taxon>
    </lineage>
</organism>
<evidence type="ECO:0000256" key="1">
    <source>
        <dbReference type="SAM" id="Phobius"/>
    </source>
</evidence>
<dbReference type="Proteomes" id="UP001209755">
    <property type="component" value="Unassembled WGS sequence"/>
</dbReference>
<accession>A0ABT3HEL4</accession>
<keyword evidence="1" id="KW-0812">Transmembrane</keyword>
<comment type="caution">
    <text evidence="2">The sequence shown here is derived from an EMBL/GenBank/DDBJ whole genome shotgun (WGS) entry which is preliminary data.</text>
</comment>
<dbReference type="RefSeq" id="WP_264602411.1">
    <property type="nucleotide sequence ID" value="NZ_JAOQNS010000009.1"/>
</dbReference>
<keyword evidence="3" id="KW-1185">Reference proteome</keyword>
<evidence type="ECO:0000313" key="3">
    <source>
        <dbReference type="Proteomes" id="UP001209755"/>
    </source>
</evidence>
<name>A0ABT3HEL4_9HYPH</name>
<keyword evidence="1" id="KW-0472">Membrane</keyword>
<sequence length="137" mass="15252">MIDVPPIDAQPEAEKAQPQRQTNIEFRLLEASAKAKENLNREADQRYYLRWLAVIVALAIIFMMSFALFHMSHNVIWGTILTVPATYAIALVVSPIISITAILIALFIAAFRGFKKDDEENFISAAKDGMRGSGIIS</sequence>
<evidence type="ECO:0000313" key="2">
    <source>
        <dbReference type="EMBL" id="MCW2308810.1"/>
    </source>
</evidence>
<feature type="transmembrane region" description="Helical" evidence="1">
    <location>
        <begin position="89"/>
        <end position="111"/>
    </location>
</feature>
<gene>
    <name evidence="2" type="ORF">M2319_003159</name>
</gene>
<dbReference type="EMBL" id="JAOQNS010000009">
    <property type="protein sequence ID" value="MCW2308810.1"/>
    <property type="molecule type" value="Genomic_DNA"/>
</dbReference>